<dbReference type="AlphaFoldDB" id="A0A2T5PEJ6"/>
<evidence type="ECO:0000313" key="1">
    <source>
        <dbReference type="EMBL" id="PTU76151.1"/>
    </source>
</evidence>
<name>A0A2T5PEJ6_9PSED</name>
<gene>
    <name evidence="1" type="ORF">DBO85_00480</name>
</gene>
<dbReference type="OrthoDB" id="8912324at2"/>
<dbReference type="EMBL" id="QASN01000002">
    <property type="protein sequence ID" value="PTU76151.1"/>
    <property type="molecule type" value="Genomic_DNA"/>
</dbReference>
<sequence>MSSCQEDRCPLCGESNACGLLQGQQPCWCQDVRIDPAVLDEIPQAQRNRQCLCRACATRKAACDSTDS</sequence>
<evidence type="ECO:0008006" key="3">
    <source>
        <dbReference type="Google" id="ProtNLM"/>
    </source>
</evidence>
<dbReference type="InterPro" id="IPR032720">
    <property type="entry name" value="Cys_rich_CWC"/>
</dbReference>
<organism evidence="1 2">
    <name type="scientific">Pseudomonas mangrovi</name>
    <dbReference type="NCBI Taxonomy" id="2161748"/>
    <lineage>
        <taxon>Bacteria</taxon>
        <taxon>Pseudomonadati</taxon>
        <taxon>Pseudomonadota</taxon>
        <taxon>Gammaproteobacteria</taxon>
        <taxon>Pseudomonadales</taxon>
        <taxon>Pseudomonadaceae</taxon>
        <taxon>Pseudomonas</taxon>
    </lineage>
</organism>
<dbReference type="Pfam" id="PF14375">
    <property type="entry name" value="Cys_rich_CWC"/>
    <property type="match status" value="1"/>
</dbReference>
<evidence type="ECO:0000313" key="2">
    <source>
        <dbReference type="Proteomes" id="UP000244064"/>
    </source>
</evidence>
<accession>A0A2T5PEJ6</accession>
<dbReference type="Proteomes" id="UP000244064">
    <property type="component" value="Unassembled WGS sequence"/>
</dbReference>
<comment type="caution">
    <text evidence="1">The sequence shown here is derived from an EMBL/GenBank/DDBJ whole genome shotgun (WGS) entry which is preliminary data.</text>
</comment>
<keyword evidence="2" id="KW-1185">Reference proteome</keyword>
<protein>
    <recommendedName>
        <fullName evidence="3">DNA or RNA helicase of superfamily II</fullName>
    </recommendedName>
</protein>
<reference evidence="1 2" key="1">
    <citation type="submission" date="2018-04" db="EMBL/GenBank/DDBJ databases">
        <title>Pseudomonas sp. nov., isolated from mangrove soil.</title>
        <authorList>
            <person name="Chen C."/>
        </authorList>
    </citation>
    <scope>NUCLEOTIDE SEQUENCE [LARGE SCALE GENOMIC DNA]</scope>
    <source>
        <strain evidence="1 2">TC-11</strain>
    </source>
</reference>
<dbReference type="RefSeq" id="WP_108104203.1">
    <property type="nucleotide sequence ID" value="NZ_QASN01000002.1"/>
</dbReference>
<proteinExistence type="predicted"/>